<dbReference type="InterPro" id="IPR017871">
    <property type="entry name" value="ABC_transporter-like_CS"/>
</dbReference>
<dbReference type="PROSITE" id="PS00211">
    <property type="entry name" value="ABC_TRANSPORTER_1"/>
    <property type="match status" value="1"/>
</dbReference>
<evidence type="ECO:0000256" key="6">
    <source>
        <dbReference type="ARBA" id="ARBA00022967"/>
    </source>
</evidence>
<dbReference type="FunFam" id="3.40.50.300:FF:000589">
    <property type="entry name" value="ABC transporter, ATP-binding subunit"/>
    <property type="match status" value="1"/>
</dbReference>
<evidence type="ECO:0000256" key="8">
    <source>
        <dbReference type="ARBA" id="ARBA00023251"/>
    </source>
</evidence>
<protein>
    <submittedName>
        <fullName evidence="12">ATP-binding cassette domain-containing protein</fullName>
    </submittedName>
</protein>
<dbReference type="GO" id="GO:0043215">
    <property type="term" value="P:daunorubicin transport"/>
    <property type="evidence" value="ECO:0007669"/>
    <property type="project" value="InterPro"/>
</dbReference>
<evidence type="ECO:0000256" key="7">
    <source>
        <dbReference type="ARBA" id="ARBA00023136"/>
    </source>
</evidence>
<dbReference type="AlphaFoldDB" id="A0A6N7ZFG6"/>
<dbReference type="InterPro" id="IPR050763">
    <property type="entry name" value="ABC_transporter_ATP-binding"/>
</dbReference>
<dbReference type="InterPro" id="IPR003439">
    <property type="entry name" value="ABC_transporter-like_ATP-bd"/>
</dbReference>
<evidence type="ECO:0000313" key="13">
    <source>
        <dbReference type="Proteomes" id="UP000440668"/>
    </source>
</evidence>
<comment type="caution">
    <text evidence="12">The sequence shown here is derived from an EMBL/GenBank/DDBJ whole genome shotgun (WGS) entry which is preliminary data.</text>
</comment>
<dbReference type="NCBIfam" id="TIGR01188">
    <property type="entry name" value="drrA"/>
    <property type="match status" value="1"/>
</dbReference>
<evidence type="ECO:0000313" key="12">
    <source>
        <dbReference type="EMBL" id="MTG87970.1"/>
    </source>
</evidence>
<feature type="domain" description="ABC transporter" evidence="11">
    <location>
        <begin position="7"/>
        <end position="241"/>
    </location>
</feature>
<proteinExistence type="inferred from homology"/>
<evidence type="ECO:0000259" key="11">
    <source>
        <dbReference type="PROSITE" id="PS50893"/>
    </source>
</evidence>
<dbReference type="GO" id="GO:0005886">
    <property type="term" value="C:plasma membrane"/>
    <property type="evidence" value="ECO:0007669"/>
    <property type="project" value="UniProtKB-SubCell"/>
</dbReference>
<reference evidence="12 13" key="1">
    <citation type="submission" date="2019-11" db="EMBL/GenBank/DDBJ databases">
        <title>Cellulosimicrobium composti sp. nov. isolated from a compost.</title>
        <authorList>
            <person name="Yang Y."/>
        </authorList>
    </citation>
    <scope>NUCLEOTIDE SEQUENCE [LARGE SCALE GENOMIC DNA]</scope>
    <source>
        <strain evidence="12 13">BIT-GX5</strain>
    </source>
</reference>
<name>A0A6N7ZFG6_9MICO</name>
<keyword evidence="7" id="KW-0472">Membrane</keyword>
<keyword evidence="6" id="KW-1278">Translocase</keyword>
<comment type="subcellular location">
    <subcellularLocation>
        <location evidence="1">Cell membrane</location>
        <topology evidence="1">Peripheral membrane protein</topology>
        <orientation evidence="1">Cytoplasmic side</orientation>
    </subcellularLocation>
</comment>
<evidence type="ECO:0000256" key="9">
    <source>
        <dbReference type="ARBA" id="ARBA00049985"/>
    </source>
</evidence>
<dbReference type="GO" id="GO:0005524">
    <property type="term" value="F:ATP binding"/>
    <property type="evidence" value="ECO:0007669"/>
    <property type="project" value="UniProtKB-KW"/>
</dbReference>
<dbReference type="PROSITE" id="PS50893">
    <property type="entry name" value="ABC_TRANSPORTER_2"/>
    <property type="match status" value="1"/>
</dbReference>
<dbReference type="SMART" id="SM00382">
    <property type="entry name" value="AAA"/>
    <property type="match status" value="1"/>
</dbReference>
<gene>
    <name evidence="12" type="ORF">GJV82_03220</name>
</gene>
<organism evidence="12 13">
    <name type="scientific">Cellulosimicrobium composti</name>
    <dbReference type="NCBI Taxonomy" id="2672572"/>
    <lineage>
        <taxon>Bacteria</taxon>
        <taxon>Bacillati</taxon>
        <taxon>Actinomycetota</taxon>
        <taxon>Actinomycetes</taxon>
        <taxon>Micrococcales</taxon>
        <taxon>Promicromonosporaceae</taxon>
        <taxon>Cellulosimicrobium</taxon>
    </lineage>
</organism>
<dbReference type="PANTHER" id="PTHR42711">
    <property type="entry name" value="ABC TRANSPORTER ATP-BINDING PROTEIN"/>
    <property type="match status" value="1"/>
</dbReference>
<dbReference type="EMBL" id="WMKA01000004">
    <property type="protein sequence ID" value="MTG87970.1"/>
    <property type="molecule type" value="Genomic_DNA"/>
</dbReference>
<keyword evidence="8" id="KW-0046">Antibiotic resistance</keyword>
<keyword evidence="5 12" id="KW-0067">ATP-binding</keyword>
<evidence type="ECO:0000256" key="10">
    <source>
        <dbReference type="SAM" id="MobiDB-lite"/>
    </source>
</evidence>
<feature type="region of interest" description="Disordered" evidence="10">
    <location>
        <begin position="322"/>
        <end position="349"/>
    </location>
</feature>
<keyword evidence="3" id="KW-1003">Cell membrane</keyword>
<dbReference type="InterPro" id="IPR003593">
    <property type="entry name" value="AAA+_ATPase"/>
</dbReference>
<evidence type="ECO:0000256" key="3">
    <source>
        <dbReference type="ARBA" id="ARBA00022475"/>
    </source>
</evidence>
<dbReference type="Proteomes" id="UP000440668">
    <property type="component" value="Unassembled WGS sequence"/>
</dbReference>
<dbReference type="GO" id="GO:0016887">
    <property type="term" value="F:ATP hydrolysis activity"/>
    <property type="evidence" value="ECO:0007669"/>
    <property type="project" value="InterPro"/>
</dbReference>
<dbReference type="InterPro" id="IPR027417">
    <property type="entry name" value="P-loop_NTPase"/>
</dbReference>
<dbReference type="RefSeq" id="WP_155098206.1">
    <property type="nucleotide sequence ID" value="NZ_WMKA01000004.1"/>
</dbReference>
<comment type="similarity">
    <text evidence="9">Belongs to the ABC transporter superfamily. Drug exporter-1 (DrugE1) (TC 3.A.1.105) family.</text>
</comment>
<evidence type="ECO:0000256" key="4">
    <source>
        <dbReference type="ARBA" id="ARBA00022741"/>
    </source>
</evidence>
<evidence type="ECO:0000256" key="5">
    <source>
        <dbReference type="ARBA" id="ARBA00022840"/>
    </source>
</evidence>
<dbReference type="PANTHER" id="PTHR42711:SF19">
    <property type="entry name" value="DOXORUBICIN RESISTANCE ATP-BINDING PROTEIN DRRA"/>
    <property type="match status" value="1"/>
</dbReference>
<keyword evidence="2" id="KW-0813">Transport</keyword>
<dbReference type="GO" id="GO:0046677">
    <property type="term" value="P:response to antibiotic"/>
    <property type="evidence" value="ECO:0007669"/>
    <property type="project" value="UniProtKB-KW"/>
</dbReference>
<dbReference type="Gene3D" id="3.40.50.300">
    <property type="entry name" value="P-loop containing nucleotide triphosphate hydrolases"/>
    <property type="match status" value="1"/>
</dbReference>
<dbReference type="SUPFAM" id="SSF52540">
    <property type="entry name" value="P-loop containing nucleoside triphosphate hydrolases"/>
    <property type="match status" value="1"/>
</dbReference>
<dbReference type="Pfam" id="PF00005">
    <property type="entry name" value="ABC_tran"/>
    <property type="match status" value="1"/>
</dbReference>
<keyword evidence="4" id="KW-0547">Nucleotide-binding</keyword>
<dbReference type="GO" id="GO:1900753">
    <property type="term" value="P:doxorubicin transport"/>
    <property type="evidence" value="ECO:0007669"/>
    <property type="project" value="InterPro"/>
</dbReference>
<sequence length="349" mass="37031">MTSDVLVHARGLRKSYGSPRRPVRVLDGLDLALHRGEVLAVLGPNGAGKTTTVRILATLLRPDAGTATVAGHDVVRDAARVRGLISLTGQYAAVDEKQTGRENLAMMGRLAHLPRRVVRARVDDLLDAFDLAGAADRRVGEYSGGMRRRLDLAAGLLTRPQVMFLDEPTTGLDPRSRQTMWEVVRAVVADGTSLFLTTQYLEEADQLADRVALVVDGRVVAEGSPSDLKRRVGDARVELTFATSEEAARVGSTWPGTDAHATVPGPGPDVATSSTLRVPTDGSVGHVRDVLAAVAATGAEPERWEVREPTLDDVFLTLTGHATRARAPRDTGSTAPGAGAPADHEETAA</sequence>
<evidence type="ECO:0000256" key="1">
    <source>
        <dbReference type="ARBA" id="ARBA00004413"/>
    </source>
</evidence>
<accession>A0A6N7ZFG6</accession>
<dbReference type="InterPro" id="IPR005894">
    <property type="entry name" value="DrrA"/>
</dbReference>
<evidence type="ECO:0000256" key="2">
    <source>
        <dbReference type="ARBA" id="ARBA00022448"/>
    </source>
</evidence>